<dbReference type="Pfam" id="PF03062">
    <property type="entry name" value="MBOAT"/>
    <property type="match status" value="1"/>
</dbReference>
<sequence length="470" mass="53511">MIFNSLGYAIFLAVVVIAFWSSRKQLATSRFVLLAASYVFYMSWDWRYAGLLLGSTVVDFFVGKWLDAADAKWKRKTWLTASLVCNLSVLGTFKYFNFFAETSESALAWVGAKWDLGRSQFLLPVGISFYTFQTMSYSIDIYRRRIAHEKSFLNFAVYVSFFPQLVAGPIVRAVEFLPQLHQPRTITPAIFHGGVLLICIGLIKKVVFADLLAVLLVDDVFANPRQFSLIDRWLALYGYAFQIYYDFSGYSDIAIGSAALLGFTLPLNFNRPYLATDIRDFWSRWHISLSTWLRDYLYFSLGGNRRGKLRTYVNLMLTMLLGGLWHGAAMNFVLWGGYHGGLLVIAHAFANRGNSDTKSPTSPVHWIKRWIICFHLVLLGWLLFRIESLSDLRLFFEGNTQLQMQASRIYLAVLAIASCIHFSSKIRLQSLQDWAASRCPSPVLGCLYAATILLLIAATMGTPQFIYFQF</sequence>
<dbReference type="InterPro" id="IPR024194">
    <property type="entry name" value="Ac/AlaTfrase_AlgI/DltB"/>
</dbReference>
<feature type="transmembrane region" description="Helical" evidence="10">
    <location>
        <begin position="406"/>
        <end position="424"/>
    </location>
</feature>
<dbReference type="PIRSF" id="PIRSF016636">
    <property type="entry name" value="AlgI_DltB"/>
    <property type="match status" value="1"/>
</dbReference>
<dbReference type="AlphaFoldDB" id="M5UGE9"/>
<keyword evidence="5 10" id="KW-0812">Transmembrane</keyword>
<proteinExistence type="inferred from homology"/>
<evidence type="ECO:0000256" key="5">
    <source>
        <dbReference type="ARBA" id="ARBA00022692"/>
    </source>
</evidence>
<comment type="similarity">
    <text evidence="2 9">Belongs to the membrane-bound acyltransferase family.</text>
</comment>
<keyword evidence="7 9" id="KW-0472">Membrane</keyword>
<feature type="transmembrane region" description="Helical" evidence="10">
    <location>
        <begin position="50"/>
        <end position="66"/>
    </location>
</feature>
<name>M5UGE9_9BACT</name>
<reference evidence="11 12" key="1">
    <citation type="journal article" date="2013" name="Mar. Genomics">
        <title>Expression of sulfatases in Rhodopirellula baltica and the diversity of sulfatases in the genus Rhodopirellula.</title>
        <authorList>
            <person name="Wegner C.E."/>
            <person name="Richter-Heitmann T."/>
            <person name="Klindworth A."/>
            <person name="Klockow C."/>
            <person name="Richter M."/>
            <person name="Achstetter T."/>
            <person name="Glockner F.O."/>
            <person name="Harder J."/>
        </authorList>
    </citation>
    <scope>NUCLEOTIDE SEQUENCE [LARGE SCALE GENOMIC DNA]</scope>
    <source>
        <strain evidence="11 12">SM41</strain>
    </source>
</reference>
<evidence type="ECO:0000256" key="1">
    <source>
        <dbReference type="ARBA" id="ARBA00004651"/>
    </source>
</evidence>
<evidence type="ECO:0000256" key="7">
    <source>
        <dbReference type="ARBA" id="ARBA00023136"/>
    </source>
</evidence>
<feature type="transmembrane region" description="Helical" evidence="10">
    <location>
        <begin position="78"/>
        <end position="100"/>
    </location>
</feature>
<dbReference type="PATRIC" id="fig|1263870.3.peg.1708"/>
<dbReference type="OrthoDB" id="9805788at2"/>
<feature type="transmembrane region" description="Helical" evidence="10">
    <location>
        <begin position="445"/>
        <end position="467"/>
    </location>
</feature>
<feature type="transmembrane region" description="Helical" evidence="10">
    <location>
        <begin position="6"/>
        <end position="22"/>
    </location>
</feature>
<evidence type="ECO:0000256" key="6">
    <source>
        <dbReference type="ARBA" id="ARBA00022989"/>
    </source>
</evidence>
<evidence type="ECO:0000313" key="11">
    <source>
        <dbReference type="EMBL" id="EMI56916.1"/>
    </source>
</evidence>
<keyword evidence="4 9" id="KW-0808">Transferase</keyword>
<dbReference type="Proteomes" id="UP000011885">
    <property type="component" value="Unassembled WGS sequence"/>
</dbReference>
<accession>M5UGE9</accession>
<dbReference type="InterPro" id="IPR004299">
    <property type="entry name" value="MBOAT_fam"/>
</dbReference>
<evidence type="ECO:0000256" key="9">
    <source>
        <dbReference type="PIRNR" id="PIRNR016636"/>
    </source>
</evidence>
<evidence type="ECO:0000313" key="12">
    <source>
        <dbReference type="Proteomes" id="UP000011885"/>
    </source>
</evidence>
<dbReference type="PANTHER" id="PTHR13285:SF23">
    <property type="entry name" value="TEICHOIC ACID D-ALANYLTRANSFERASE"/>
    <property type="match status" value="1"/>
</dbReference>
<dbReference type="GO" id="GO:0016746">
    <property type="term" value="F:acyltransferase activity"/>
    <property type="evidence" value="ECO:0007669"/>
    <property type="project" value="UniProtKB-KW"/>
</dbReference>
<keyword evidence="6 10" id="KW-1133">Transmembrane helix</keyword>
<keyword evidence="12" id="KW-1185">Reference proteome</keyword>
<protein>
    <submittedName>
        <fullName evidence="11">Membrane bound O-acyl transferase MBOAT family protein</fullName>
    </submittedName>
</protein>
<evidence type="ECO:0000256" key="10">
    <source>
        <dbReference type="SAM" id="Phobius"/>
    </source>
</evidence>
<dbReference type="EMBL" id="ANOH01000117">
    <property type="protein sequence ID" value="EMI56916.1"/>
    <property type="molecule type" value="Genomic_DNA"/>
</dbReference>
<evidence type="ECO:0000256" key="4">
    <source>
        <dbReference type="ARBA" id="ARBA00022679"/>
    </source>
</evidence>
<feature type="transmembrane region" description="Helical" evidence="10">
    <location>
        <begin position="151"/>
        <end position="170"/>
    </location>
</feature>
<keyword evidence="3 9" id="KW-1003">Cell membrane</keyword>
<organism evidence="11 12">
    <name type="scientific">Rhodopirellula sallentina SM41</name>
    <dbReference type="NCBI Taxonomy" id="1263870"/>
    <lineage>
        <taxon>Bacteria</taxon>
        <taxon>Pseudomonadati</taxon>
        <taxon>Planctomycetota</taxon>
        <taxon>Planctomycetia</taxon>
        <taxon>Pirellulales</taxon>
        <taxon>Pirellulaceae</taxon>
        <taxon>Rhodopirellula</taxon>
    </lineage>
</organism>
<dbReference type="GO" id="GO:0005886">
    <property type="term" value="C:plasma membrane"/>
    <property type="evidence" value="ECO:0007669"/>
    <property type="project" value="UniProtKB-SubCell"/>
</dbReference>
<evidence type="ECO:0000256" key="8">
    <source>
        <dbReference type="ARBA" id="ARBA00023315"/>
    </source>
</evidence>
<dbReference type="PANTHER" id="PTHR13285">
    <property type="entry name" value="ACYLTRANSFERASE"/>
    <property type="match status" value="1"/>
</dbReference>
<feature type="transmembrane region" description="Helical" evidence="10">
    <location>
        <begin position="332"/>
        <end position="350"/>
    </location>
</feature>
<dbReference type="InterPro" id="IPR028362">
    <property type="entry name" value="AlgI"/>
</dbReference>
<dbReference type="PIRSF" id="PIRSF500217">
    <property type="entry name" value="AlgI"/>
    <property type="match status" value="1"/>
</dbReference>
<feature type="transmembrane region" description="Helical" evidence="10">
    <location>
        <begin position="370"/>
        <end position="386"/>
    </location>
</feature>
<evidence type="ECO:0000256" key="3">
    <source>
        <dbReference type="ARBA" id="ARBA00022475"/>
    </source>
</evidence>
<feature type="transmembrane region" description="Helical" evidence="10">
    <location>
        <begin position="190"/>
        <end position="217"/>
    </location>
</feature>
<keyword evidence="8 9" id="KW-0012">Acyltransferase</keyword>
<dbReference type="RefSeq" id="WP_008676130.1">
    <property type="nucleotide sequence ID" value="NZ_ANOH01000117.1"/>
</dbReference>
<feature type="transmembrane region" description="Helical" evidence="10">
    <location>
        <begin position="120"/>
        <end position="139"/>
    </location>
</feature>
<gene>
    <name evidence="11" type="ORF">RSSM_01597</name>
</gene>
<dbReference type="InterPro" id="IPR051085">
    <property type="entry name" value="MB_O-acyltransferase"/>
</dbReference>
<feature type="transmembrane region" description="Helical" evidence="10">
    <location>
        <begin position="309"/>
        <end position="326"/>
    </location>
</feature>
<evidence type="ECO:0000256" key="2">
    <source>
        <dbReference type="ARBA" id="ARBA00010323"/>
    </source>
</evidence>
<dbReference type="GO" id="GO:0042121">
    <property type="term" value="P:alginic acid biosynthetic process"/>
    <property type="evidence" value="ECO:0007669"/>
    <property type="project" value="InterPro"/>
</dbReference>
<comment type="caution">
    <text evidence="11">The sequence shown here is derived from an EMBL/GenBank/DDBJ whole genome shotgun (WGS) entry which is preliminary data.</text>
</comment>
<comment type="subcellular location">
    <subcellularLocation>
        <location evidence="1">Cell membrane</location>
        <topology evidence="1">Multi-pass membrane protein</topology>
    </subcellularLocation>
</comment>